<dbReference type="EMBL" id="MT142672">
    <property type="protein sequence ID" value="QJA86963.1"/>
    <property type="molecule type" value="Genomic_DNA"/>
</dbReference>
<proteinExistence type="predicted"/>
<reference evidence="1" key="1">
    <citation type="submission" date="2020-03" db="EMBL/GenBank/DDBJ databases">
        <title>The deep terrestrial virosphere.</title>
        <authorList>
            <person name="Holmfeldt K."/>
            <person name="Nilsson E."/>
            <person name="Simone D."/>
            <person name="Lopez-Fernandez M."/>
            <person name="Wu X."/>
            <person name="de Brujin I."/>
            <person name="Lundin D."/>
            <person name="Andersson A."/>
            <person name="Bertilsson S."/>
            <person name="Dopson M."/>
        </authorList>
    </citation>
    <scope>NUCLEOTIDE SEQUENCE</scope>
    <source>
        <strain evidence="1">MM415B03083</strain>
    </source>
</reference>
<dbReference type="AlphaFoldDB" id="A0A6M3KXQ7"/>
<name>A0A6M3KXQ7_9ZZZZ</name>
<evidence type="ECO:0000313" key="1">
    <source>
        <dbReference type="EMBL" id="QJA86963.1"/>
    </source>
</evidence>
<gene>
    <name evidence="1" type="ORF">MM415B03083_0004</name>
</gene>
<protein>
    <recommendedName>
        <fullName evidence="2">Terminase</fullName>
    </recommendedName>
</protein>
<organism evidence="1">
    <name type="scientific">viral metagenome</name>
    <dbReference type="NCBI Taxonomy" id="1070528"/>
    <lineage>
        <taxon>unclassified sequences</taxon>
        <taxon>metagenomes</taxon>
        <taxon>organismal metagenomes</taxon>
    </lineage>
</organism>
<evidence type="ECO:0008006" key="2">
    <source>
        <dbReference type="Google" id="ProtNLM"/>
    </source>
</evidence>
<accession>A0A6M3KXQ7</accession>
<sequence>MSKKQSNTLILNDKDKKFLHYYYAEGKNLGDAYNASVRTNVSHPVATQRGFQLKRKLESYQDFRAIIRQFSPIPTLGAHMADIAFEAKDPNLRHKGQKLVAQCLGLLDSEDSRPEGGISINILAGDSAAVQVVGSGPGEIEAETLEAKQRKKDGKPQSFIK</sequence>